<dbReference type="SMART" id="SM00382">
    <property type="entry name" value="AAA"/>
    <property type="match status" value="1"/>
</dbReference>
<dbReference type="Pfam" id="PF02954">
    <property type="entry name" value="HTH_8"/>
    <property type="match status" value="1"/>
</dbReference>
<evidence type="ECO:0000256" key="1">
    <source>
        <dbReference type="ARBA" id="ARBA00022741"/>
    </source>
</evidence>
<organism evidence="6 7">
    <name type="scientific">Azonexus hydrophilus</name>
    <dbReference type="NCBI Taxonomy" id="418702"/>
    <lineage>
        <taxon>Bacteria</taxon>
        <taxon>Pseudomonadati</taxon>
        <taxon>Pseudomonadota</taxon>
        <taxon>Betaproteobacteria</taxon>
        <taxon>Rhodocyclales</taxon>
        <taxon>Azonexaceae</taxon>
        <taxon>Azonexus</taxon>
    </lineage>
</organism>
<dbReference type="InterPro" id="IPR025662">
    <property type="entry name" value="Sigma_54_int_dom_ATP-bd_1"/>
</dbReference>
<dbReference type="EMBL" id="CP151406">
    <property type="protein sequence ID" value="WZJ23142.1"/>
    <property type="molecule type" value="Genomic_DNA"/>
</dbReference>
<evidence type="ECO:0000256" key="3">
    <source>
        <dbReference type="ARBA" id="ARBA00023015"/>
    </source>
</evidence>
<evidence type="ECO:0000259" key="5">
    <source>
        <dbReference type="PROSITE" id="PS50045"/>
    </source>
</evidence>
<evidence type="ECO:0000313" key="6">
    <source>
        <dbReference type="EMBL" id="WZJ23142.1"/>
    </source>
</evidence>
<evidence type="ECO:0000256" key="2">
    <source>
        <dbReference type="ARBA" id="ARBA00022840"/>
    </source>
</evidence>
<evidence type="ECO:0000256" key="4">
    <source>
        <dbReference type="ARBA" id="ARBA00023163"/>
    </source>
</evidence>
<keyword evidence="4" id="KW-0804">Transcription</keyword>
<reference evidence="6 7" key="1">
    <citation type="submission" date="2024-04" db="EMBL/GenBank/DDBJ databases">
        <title>Dissimilatory iodate-reducing microorganisms contribute to the enrichment of iodine in groundwater.</title>
        <authorList>
            <person name="Jiang Z."/>
        </authorList>
    </citation>
    <scope>NUCLEOTIDE SEQUENCE [LARGE SCALE GENOMIC DNA]</scope>
    <source>
        <strain evidence="6 7">NCP973</strain>
    </source>
</reference>
<dbReference type="Gene3D" id="3.30.450.20">
    <property type="entry name" value="PAS domain"/>
    <property type="match status" value="1"/>
</dbReference>
<keyword evidence="1" id="KW-0547">Nucleotide-binding</keyword>
<feature type="domain" description="Sigma-54 factor interaction" evidence="5">
    <location>
        <begin position="147"/>
        <end position="373"/>
    </location>
</feature>
<dbReference type="PROSITE" id="PS00676">
    <property type="entry name" value="SIGMA54_INTERACT_2"/>
    <property type="match status" value="1"/>
</dbReference>
<dbReference type="InterPro" id="IPR025943">
    <property type="entry name" value="Sigma_54_int_dom_ATP-bd_2"/>
</dbReference>
<keyword evidence="3" id="KW-0805">Transcription regulation</keyword>
<dbReference type="Gene3D" id="1.10.10.60">
    <property type="entry name" value="Homeodomain-like"/>
    <property type="match status" value="1"/>
</dbReference>
<dbReference type="Proteomes" id="UP001479520">
    <property type="component" value="Chromosome"/>
</dbReference>
<dbReference type="PANTHER" id="PTHR32071">
    <property type="entry name" value="TRANSCRIPTIONAL REGULATORY PROTEIN"/>
    <property type="match status" value="1"/>
</dbReference>
<dbReference type="Pfam" id="PF00158">
    <property type="entry name" value="Sigma54_activat"/>
    <property type="match status" value="1"/>
</dbReference>
<name>A0ABZ2XL93_9RHOO</name>
<keyword evidence="7" id="KW-1185">Reference proteome</keyword>
<keyword evidence="2" id="KW-0067">ATP-binding</keyword>
<proteinExistence type="predicted"/>
<dbReference type="InterPro" id="IPR002197">
    <property type="entry name" value="HTH_Fis"/>
</dbReference>
<dbReference type="Pfam" id="PF08448">
    <property type="entry name" value="PAS_4"/>
    <property type="match status" value="1"/>
</dbReference>
<dbReference type="CDD" id="cd00009">
    <property type="entry name" value="AAA"/>
    <property type="match status" value="1"/>
</dbReference>
<protein>
    <submittedName>
        <fullName evidence="6">Sigma 54-interacting transcriptional regulator</fullName>
    </submittedName>
</protein>
<dbReference type="InterPro" id="IPR003593">
    <property type="entry name" value="AAA+_ATPase"/>
</dbReference>
<dbReference type="InterPro" id="IPR035965">
    <property type="entry name" value="PAS-like_dom_sf"/>
</dbReference>
<dbReference type="SUPFAM" id="SSF52540">
    <property type="entry name" value="P-loop containing nucleoside triphosphate hydrolases"/>
    <property type="match status" value="1"/>
</dbReference>
<accession>A0ABZ2XL93</accession>
<dbReference type="PROSITE" id="PS50045">
    <property type="entry name" value="SIGMA54_INTERACT_4"/>
    <property type="match status" value="1"/>
</dbReference>
<dbReference type="InterPro" id="IPR009057">
    <property type="entry name" value="Homeodomain-like_sf"/>
</dbReference>
<dbReference type="InterPro" id="IPR027417">
    <property type="entry name" value="P-loop_NTPase"/>
</dbReference>
<dbReference type="SUPFAM" id="SSF46689">
    <property type="entry name" value="Homeodomain-like"/>
    <property type="match status" value="1"/>
</dbReference>
<gene>
    <name evidence="6" type="ORF">AADV58_05355</name>
</gene>
<dbReference type="Pfam" id="PF25601">
    <property type="entry name" value="AAA_lid_14"/>
    <property type="match status" value="1"/>
</dbReference>
<dbReference type="InterPro" id="IPR013656">
    <property type="entry name" value="PAS_4"/>
</dbReference>
<evidence type="ECO:0000313" key="7">
    <source>
        <dbReference type="Proteomes" id="UP001479520"/>
    </source>
</evidence>
<sequence>MLCQNRQHRLTEVPVLTSHFLSELISFLDGLPEPRIVMSADYRIIAANAAYTREFGGGRELAGRACYEVSHRFNVPCDQAGESCPLKLSLEAGEPQRVLHLHHTPRGEEHVLVETSPIRDETGEIAYFVETMRLVRQASSRVATSGLVGRSAAFSSMLEKMMRVAPSDAAVLLLGETGTGKELVAHAIHEASAREEGPFVAVDCAGMTETLFEAELFGYEKGAFTGATHRKQGLVEAASGGTLFLDEIGELPLSLQVKLLRLLETGTYRRVGGLDWLPADFRLITATHRDLAAMVAAESFRRDLYFRINTFPIRTPALHERSSDIPLLAESLLARVDRKPGRHFTAAALGWLAAQRFSGNIRELRNLIERASLLADGDAIDVTHLLEMTDPPLYLPVEPGGAAGFQVDALIDLETLERRYLKWSRQIHGGDMEALARQLGISTRTLYRKLERVN</sequence>
<dbReference type="SUPFAM" id="SSF55785">
    <property type="entry name" value="PYP-like sensor domain (PAS domain)"/>
    <property type="match status" value="1"/>
</dbReference>
<dbReference type="InterPro" id="IPR058031">
    <property type="entry name" value="AAA_lid_NorR"/>
</dbReference>
<dbReference type="Gene3D" id="1.10.8.60">
    <property type="match status" value="1"/>
</dbReference>
<dbReference type="Gene3D" id="3.40.50.300">
    <property type="entry name" value="P-loop containing nucleotide triphosphate hydrolases"/>
    <property type="match status" value="1"/>
</dbReference>
<dbReference type="PROSITE" id="PS00675">
    <property type="entry name" value="SIGMA54_INTERACT_1"/>
    <property type="match status" value="1"/>
</dbReference>
<dbReference type="InterPro" id="IPR002078">
    <property type="entry name" value="Sigma_54_int"/>
</dbReference>